<dbReference type="GO" id="GO:0005524">
    <property type="term" value="F:ATP binding"/>
    <property type="evidence" value="ECO:0007669"/>
    <property type="project" value="UniProtKB-UniRule"/>
</dbReference>
<dbReference type="SUPFAM" id="SSF56112">
    <property type="entry name" value="Protein kinase-like (PK-like)"/>
    <property type="match status" value="1"/>
</dbReference>
<dbReference type="InParanoid" id="A0D5T1"/>
<dbReference type="PROSITE" id="PS50011">
    <property type="entry name" value="PROTEIN_KINASE_DOM"/>
    <property type="match status" value="1"/>
</dbReference>
<dbReference type="InterPro" id="IPR000719">
    <property type="entry name" value="Prot_kinase_dom"/>
</dbReference>
<dbReference type="EMBL" id="CT868307">
    <property type="protein sequence ID" value="CAK78398.1"/>
    <property type="molecule type" value="Genomic_DNA"/>
</dbReference>
<dbReference type="Gene3D" id="3.30.200.20">
    <property type="entry name" value="Phosphorylase Kinase, domain 1"/>
    <property type="match status" value="1"/>
</dbReference>
<sequence length="137" mass="16397">MKIIPHIYLLKHVRIHHIYLIQNIYQFETKFKQSANKLLYYLPHFIQLQIVEQEIEAINNVFPNKYTNPEFIGAGAFSQVFKCKTNNNEFVAIKIIGLEKIQKEVIPYMKNEIVLLSRNRIIIIQFNQLRLLKFNKH</sequence>
<dbReference type="GeneID" id="5031579"/>
<feature type="domain" description="Protein kinase" evidence="2">
    <location>
        <begin position="66"/>
        <end position="137"/>
    </location>
</feature>
<dbReference type="KEGG" id="ptm:GSPATT00013828001"/>
<dbReference type="HOGENOM" id="CLU_1869111_0_0_1"/>
<keyword evidence="1" id="KW-0067">ATP-binding</keyword>
<organism evidence="3 4">
    <name type="scientific">Paramecium tetraurelia</name>
    <dbReference type="NCBI Taxonomy" id="5888"/>
    <lineage>
        <taxon>Eukaryota</taxon>
        <taxon>Sar</taxon>
        <taxon>Alveolata</taxon>
        <taxon>Ciliophora</taxon>
        <taxon>Intramacronucleata</taxon>
        <taxon>Oligohymenophorea</taxon>
        <taxon>Peniculida</taxon>
        <taxon>Parameciidae</taxon>
        <taxon>Paramecium</taxon>
    </lineage>
</organism>
<evidence type="ECO:0000259" key="2">
    <source>
        <dbReference type="PROSITE" id="PS50011"/>
    </source>
</evidence>
<proteinExistence type="predicted"/>
<dbReference type="InterPro" id="IPR011009">
    <property type="entry name" value="Kinase-like_dom_sf"/>
</dbReference>
<accession>A0D5T1</accession>
<dbReference type="PROSITE" id="PS00107">
    <property type="entry name" value="PROTEIN_KINASE_ATP"/>
    <property type="match status" value="1"/>
</dbReference>
<keyword evidence="4" id="KW-1185">Reference proteome</keyword>
<dbReference type="Proteomes" id="UP000000600">
    <property type="component" value="Unassembled WGS sequence"/>
</dbReference>
<feature type="binding site" evidence="1">
    <location>
        <position position="94"/>
    </location>
    <ligand>
        <name>ATP</name>
        <dbReference type="ChEBI" id="CHEBI:30616"/>
    </ligand>
</feature>
<name>A0D5T1_PARTE</name>
<reference evidence="3 4" key="1">
    <citation type="journal article" date="2006" name="Nature">
        <title>Global trends of whole-genome duplications revealed by the ciliate Paramecium tetraurelia.</title>
        <authorList>
            <consortium name="Genoscope"/>
            <person name="Aury J.-M."/>
            <person name="Jaillon O."/>
            <person name="Duret L."/>
            <person name="Noel B."/>
            <person name="Jubin C."/>
            <person name="Porcel B.M."/>
            <person name="Segurens B."/>
            <person name="Daubin V."/>
            <person name="Anthouard V."/>
            <person name="Aiach N."/>
            <person name="Arnaiz O."/>
            <person name="Billaut A."/>
            <person name="Beisson J."/>
            <person name="Blanc I."/>
            <person name="Bouhouche K."/>
            <person name="Camara F."/>
            <person name="Duharcourt S."/>
            <person name="Guigo R."/>
            <person name="Gogendeau D."/>
            <person name="Katinka M."/>
            <person name="Keller A.-M."/>
            <person name="Kissmehl R."/>
            <person name="Klotz C."/>
            <person name="Koll F."/>
            <person name="Le Moue A."/>
            <person name="Lepere C."/>
            <person name="Malinsky S."/>
            <person name="Nowacki M."/>
            <person name="Nowak J.K."/>
            <person name="Plattner H."/>
            <person name="Poulain J."/>
            <person name="Ruiz F."/>
            <person name="Serrano V."/>
            <person name="Zagulski M."/>
            <person name="Dessen P."/>
            <person name="Betermier M."/>
            <person name="Weissenbach J."/>
            <person name="Scarpelli C."/>
            <person name="Schachter V."/>
            <person name="Sperling L."/>
            <person name="Meyer E."/>
            <person name="Cohen J."/>
            <person name="Wincker P."/>
        </authorList>
    </citation>
    <scope>NUCLEOTIDE SEQUENCE [LARGE SCALE GENOMIC DNA]</scope>
    <source>
        <strain evidence="3 4">Stock d4-2</strain>
    </source>
</reference>
<evidence type="ECO:0000313" key="4">
    <source>
        <dbReference type="Proteomes" id="UP000000600"/>
    </source>
</evidence>
<dbReference type="GO" id="GO:0004672">
    <property type="term" value="F:protein kinase activity"/>
    <property type="evidence" value="ECO:0007669"/>
    <property type="project" value="InterPro"/>
</dbReference>
<keyword evidence="1" id="KW-0547">Nucleotide-binding</keyword>
<dbReference type="AlphaFoldDB" id="A0D5T1"/>
<dbReference type="RefSeq" id="XP_001445795.1">
    <property type="nucleotide sequence ID" value="XM_001445758.1"/>
</dbReference>
<evidence type="ECO:0000256" key="1">
    <source>
        <dbReference type="PROSITE-ProRule" id="PRU10141"/>
    </source>
</evidence>
<evidence type="ECO:0000313" key="3">
    <source>
        <dbReference type="EMBL" id="CAK78398.1"/>
    </source>
</evidence>
<protein>
    <recommendedName>
        <fullName evidence="2">Protein kinase domain-containing protein</fullName>
    </recommendedName>
</protein>
<dbReference type="InterPro" id="IPR017441">
    <property type="entry name" value="Protein_kinase_ATP_BS"/>
</dbReference>
<gene>
    <name evidence="3" type="ORF">GSPATT00013828001</name>
</gene>